<dbReference type="AlphaFoldDB" id="A0A0V0QVZ8"/>
<dbReference type="InParanoid" id="A0A0V0QVZ8"/>
<evidence type="ECO:0008006" key="8">
    <source>
        <dbReference type="Google" id="ProtNLM"/>
    </source>
</evidence>
<dbReference type="Gene3D" id="1.10.10.10">
    <property type="entry name" value="Winged helix-like DNA-binding domain superfamily/Winged helix DNA-binding domain"/>
    <property type="match status" value="1"/>
</dbReference>
<evidence type="ECO:0000256" key="5">
    <source>
        <dbReference type="ARBA" id="ARBA00023242"/>
    </source>
</evidence>
<dbReference type="PANTHER" id="PTHR12780">
    <property type="entry name" value="RNA POLYMERASE III DNA DIRECTED , 39KD SUBUNIT-RELATED"/>
    <property type="match status" value="1"/>
</dbReference>
<dbReference type="GO" id="GO:0006383">
    <property type="term" value="P:transcription by RNA polymerase III"/>
    <property type="evidence" value="ECO:0007669"/>
    <property type="project" value="InterPro"/>
</dbReference>
<organism evidence="6 7">
    <name type="scientific">Pseudocohnilembus persalinus</name>
    <name type="common">Ciliate</name>
    <dbReference type="NCBI Taxonomy" id="266149"/>
    <lineage>
        <taxon>Eukaryota</taxon>
        <taxon>Sar</taxon>
        <taxon>Alveolata</taxon>
        <taxon>Ciliophora</taxon>
        <taxon>Intramacronucleata</taxon>
        <taxon>Oligohymenophorea</taxon>
        <taxon>Scuticociliatia</taxon>
        <taxon>Philasterida</taxon>
        <taxon>Pseudocohnilembidae</taxon>
        <taxon>Pseudocohnilembus</taxon>
    </lineage>
</organism>
<sequence>MKILQEEGHDQKNINQSIQFLSKNNHISIQSSGDLQILKYQNQEDLQHLNEARNKLSQDEYKVYECIFNSKKKGVDKREIDHQTGIFSGIVTKVLKNLEKLSIIKGVKGLKARSKGKVYLKFDIEIDNDIEGAAIFMKEGKIDDDLIKKYTSQIIEEIENNSKVSLDKLTSCLRVIDSNLDTSAVQRLVNLLIFDDVVEEIKSDIGGQSMYQLCNWVNVKNRNLDPPPLTKTPCGHCTLIYECRPGGIISPENCVYFENFADW</sequence>
<dbReference type="InterPro" id="IPR036388">
    <property type="entry name" value="WH-like_DNA-bd_sf"/>
</dbReference>
<evidence type="ECO:0000256" key="1">
    <source>
        <dbReference type="ARBA" id="ARBA00004123"/>
    </source>
</evidence>
<keyword evidence="7" id="KW-1185">Reference proteome</keyword>
<proteinExistence type="inferred from homology"/>
<comment type="similarity">
    <text evidence="2">Belongs to the eukaryotic RPC34/RPC39 RNA polymerase subunit family.</text>
</comment>
<dbReference type="Pfam" id="PF05158">
    <property type="entry name" value="RNA_pol_Rpc34"/>
    <property type="match status" value="2"/>
</dbReference>
<evidence type="ECO:0000256" key="3">
    <source>
        <dbReference type="ARBA" id="ARBA00022478"/>
    </source>
</evidence>
<keyword evidence="4" id="KW-0804">Transcription</keyword>
<dbReference type="SUPFAM" id="SSF46785">
    <property type="entry name" value="Winged helix' DNA-binding domain"/>
    <property type="match status" value="1"/>
</dbReference>
<reference evidence="6 7" key="1">
    <citation type="journal article" date="2015" name="Sci. Rep.">
        <title>Genome of the facultative scuticociliatosis pathogen Pseudocohnilembus persalinus provides insight into its virulence through horizontal gene transfer.</title>
        <authorList>
            <person name="Xiong J."/>
            <person name="Wang G."/>
            <person name="Cheng J."/>
            <person name="Tian M."/>
            <person name="Pan X."/>
            <person name="Warren A."/>
            <person name="Jiang C."/>
            <person name="Yuan D."/>
            <person name="Miao W."/>
        </authorList>
    </citation>
    <scope>NUCLEOTIDE SEQUENCE [LARGE SCALE GENOMIC DNA]</scope>
    <source>
        <strain evidence="6">36N120E</strain>
    </source>
</reference>
<comment type="subcellular location">
    <subcellularLocation>
        <location evidence="1">Nucleus</location>
    </subcellularLocation>
</comment>
<accession>A0A0V0QVZ8</accession>
<evidence type="ECO:0000313" key="6">
    <source>
        <dbReference type="EMBL" id="KRX06234.1"/>
    </source>
</evidence>
<dbReference type="GO" id="GO:0005666">
    <property type="term" value="C:RNA polymerase III complex"/>
    <property type="evidence" value="ECO:0007669"/>
    <property type="project" value="InterPro"/>
</dbReference>
<dbReference type="InterPro" id="IPR007832">
    <property type="entry name" value="RNA_pol_Rpc34"/>
</dbReference>
<dbReference type="OMA" id="FSCDIFN"/>
<keyword evidence="5" id="KW-0539">Nucleus</keyword>
<dbReference type="EMBL" id="LDAU01000098">
    <property type="protein sequence ID" value="KRX06234.1"/>
    <property type="molecule type" value="Genomic_DNA"/>
</dbReference>
<gene>
    <name evidence="6" type="ORF">PPERSA_06116</name>
</gene>
<evidence type="ECO:0000256" key="4">
    <source>
        <dbReference type="ARBA" id="ARBA00023163"/>
    </source>
</evidence>
<evidence type="ECO:0000313" key="7">
    <source>
        <dbReference type="Proteomes" id="UP000054937"/>
    </source>
</evidence>
<evidence type="ECO:0000256" key="2">
    <source>
        <dbReference type="ARBA" id="ARBA00011038"/>
    </source>
</evidence>
<keyword evidence="3" id="KW-0240">DNA-directed RNA polymerase</keyword>
<dbReference type="InterPro" id="IPR016049">
    <property type="entry name" value="RNA_pol_Rpc34-like"/>
</dbReference>
<comment type="caution">
    <text evidence="6">The sequence shown here is derived from an EMBL/GenBank/DDBJ whole genome shotgun (WGS) entry which is preliminary data.</text>
</comment>
<dbReference type="InterPro" id="IPR036390">
    <property type="entry name" value="WH_DNA-bd_sf"/>
</dbReference>
<dbReference type="Proteomes" id="UP000054937">
    <property type="component" value="Unassembled WGS sequence"/>
</dbReference>
<name>A0A0V0QVZ8_PSEPJ</name>
<dbReference type="OrthoDB" id="613763at2759"/>
<protein>
    <recommendedName>
        <fullName evidence="8">DNA-directed RNA polymerase III subunit RPC6</fullName>
    </recommendedName>
</protein>